<keyword evidence="12" id="KW-1185">Reference proteome</keyword>
<keyword evidence="3 7" id="KW-0812">Transmembrane</keyword>
<name>A0A395NGU4_TRIAR</name>
<dbReference type="GO" id="GO:0005770">
    <property type="term" value="C:late endosome"/>
    <property type="evidence" value="ECO:0007669"/>
    <property type="project" value="TreeGrafter"/>
</dbReference>
<evidence type="ECO:0000256" key="3">
    <source>
        <dbReference type="ARBA" id="ARBA00022692"/>
    </source>
</evidence>
<evidence type="ECO:0000259" key="10">
    <source>
        <dbReference type="Pfam" id="PF25066"/>
    </source>
</evidence>
<organism evidence="11 12">
    <name type="scientific">Trichoderma arundinaceum</name>
    <dbReference type="NCBI Taxonomy" id="490622"/>
    <lineage>
        <taxon>Eukaryota</taxon>
        <taxon>Fungi</taxon>
        <taxon>Dikarya</taxon>
        <taxon>Ascomycota</taxon>
        <taxon>Pezizomycotina</taxon>
        <taxon>Sordariomycetes</taxon>
        <taxon>Hypocreomycetidae</taxon>
        <taxon>Hypocreales</taxon>
        <taxon>Hypocreaceae</taxon>
        <taxon>Trichoderma</taxon>
    </lineage>
</organism>
<keyword evidence="5 7" id="KW-0472">Membrane</keyword>
<dbReference type="InterPro" id="IPR013717">
    <property type="entry name" value="PIG-P"/>
</dbReference>
<dbReference type="InterPro" id="IPR015943">
    <property type="entry name" value="WD40/YVTN_repeat-like_dom_sf"/>
</dbReference>
<feature type="region of interest" description="Disordered" evidence="6">
    <location>
        <begin position="1507"/>
        <end position="1530"/>
    </location>
</feature>
<feature type="compositionally biased region" description="Polar residues" evidence="6">
    <location>
        <begin position="1619"/>
        <end position="1630"/>
    </location>
</feature>
<evidence type="ECO:0000259" key="8">
    <source>
        <dbReference type="Pfam" id="PF08510"/>
    </source>
</evidence>
<dbReference type="STRING" id="490622.A0A395NGU4"/>
<dbReference type="SUPFAM" id="SSF50978">
    <property type="entry name" value="WD40 repeat-like"/>
    <property type="match status" value="1"/>
</dbReference>
<feature type="compositionally biased region" description="Low complexity" evidence="6">
    <location>
        <begin position="1659"/>
        <end position="1672"/>
    </location>
</feature>
<feature type="domain" description="PIG-P" evidence="8">
    <location>
        <begin position="1691"/>
        <end position="1829"/>
    </location>
</feature>
<dbReference type="InterPro" id="IPR059070">
    <property type="entry name" value="TPR_VPS8_2"/>
</dbReference>
<feature type="domain" description="Vacuolar protein sorting-associated protein 8 central" evidence="9">
    <location>
        <begin position="721"/>
        <end position="922"/>
    </location>
</feature>
<feature type="region of interest" description="Disordered" evidence="6">
    <location>
        <begin position="152"/>
        <end position="189"/>
    </location>
</feature>
<proteinExistence type="inferred from homology"/>
<dbReference type="EMBL" id="PXOA01000449">
    <property type="protein sequence ID" value="RFU75316.1"/>
    <property type="molecule type" value="Genomic_DNA"/>
</dbReference>
<gene>
    <name evidence="11" type="ORF">TARUN_6916</name>
</gene>
<evidence type="ECO:0000256" key="7">
    <source>
        <dbReference type="SAM" id="Phobius"/>
    </source>
</evidence>
<evidence type="ECO:0000259" key="9">
    <source>
        <dbReference type="Pfam" id="PF12816"/>
    </source>
</evidence>
<feature type="transmembrane region" description="Helical" evidence="7">
    <location>
        <begin position="1694"/>
        <end position="1713"/>
    </location>
</feature>
<dbReference type="Pfam" id="PF23410">
    <property type="entry name" value="Beta-prop_VPS8"/>
    <property type="match status" value="1"/>
</dbReference>
<dbReference type="Proteomes" id="UP000266272">
    <property type="component" value="Unassembled WGS sequence"/>
</dbReference>
<comment type="subcellular location">
    <subcellularLocation>
        <location evidence="1">Membrane</location>
        <topology evidence="1">Multi-pass membrane protein</topology>
    </subcellularLocation>
</comment>
<keyword evidence="4 7" id="KW-1133">Transmembrane helix</keyword>
<dbReference type="InterPro" id="IPR036322">
    <property type="entry name" value="WD40_repeat_dom_sf"/>
</dbReference>
<evidence type="ECO:0000256" key="6">
    <source>
        <dbReference type="SAM" id="MobiDB-lite"/>
    </source>
</evidence>
<feature type="compositionally biased region" description="Basic and acidic residues" evidence="6">
    <location>
        <begin position="1508"/>
        <end position="1527"/>
    </location>
</feature>
<feature type="region of interest" description="Disordered" evidence="6">
    <location>
        <begin position="1"/>
        <end position="140"/>
    </location>
</feature>
<evidence type="ECO:0000313" key="11">
    <source>
        <dbReference type="EMBL" id="RFU75316.1"/>
    </source>
</evidence>
<feature type="compositionally biased region" description="Low complexity" evidence="6">
    <location>
        <begin position="1592"/>
        <end position="1606"/>
    </location>
</feature>
<comment type="caution">
    <text evidence="11">The sequence shown here is derived from an EMBL/GenBank/DDBJ whole genome shotgun (WGS) entry which is preliminary data.</text>
</comment>
<evidence type="ECO:0008006" key="13">
    <source>
        <dbReference type="Google" id="ProtNLM"/>
    </source>
</evidence>
<dbReference type="GO" id="GO:0034058">
    <property type="term" value="P:endosomal vesicle fusion"/>
    <property type="evidence" value="ECO:0007669"/>
    <property type="project" value="TreeGrafter"/>
</dbReference>
<evidence type="ECO:0000313" key="12">
    <source>
        <dbReference type="Proteomes" id="UP000266272"/>
    </source>
</evidence>
<dbReference type="PANTHER" id="PTHR12616:SF8">
    <property type="entry name" value="VACUOLAR PROTEIN SORTING-ASSOCIATED PROTEIN 8 HOMOLOG"/>
    <property type="match status" value="1"/>
</dbReference>
<feature type="transmembrane region" description="Helical" evidence="7">
    <location>
        <begin position="1551"/>
        <end position="1569"/>
    </location>
</feature>
<feature type="compositionally biased region" description="Basic and acidic residues" evidence="6">
    <location>
        <begin position="55"/>
        <end position="73"/>
    </location>
</feature>
<feature type="compositionally biased region" description="Acidic residues" evidence="6">
    <location>
        <begin position="1608"/>
        <end position="1618"/>
    </location>
</feature>
<evidence type="ECO:0000256" key="1">
    <source>
        <dbReference type="ARBA" id="ARBA00004141"/>
    </source>
</evidence>
<feature type="domain" description="VPS8-like TPR-like repeats" evidence="10">
    <location>
        <begin position="1267"/>
        <end position="1456"/>
    </location>
</feature>
<feature type="region of interest" description="Disordered" evidence="6">
    <location>
        <begin position="1658"/>
        <end position="1682"/>
    </location>
</feature>
<evidence type="ECO:0000256" key="5">
    <source>
        <dbReference type="ARBA" id="ARBA00023136"/>
    </source>
</evidence>
<feature type="compositionally biased region" description="Low complexity" evidence="6">
    <location>
        <begin position="106"/>
        <end position="129"/>
    </location>
</feature>
<dbReference type="Gene3D" id="2.130.10.10">
    <property type="entry name" value="YVTN repeat-like/Quinoprotein amine dehydrogenase"/>
    <property type="match status" value="1"/>
</dbReference>
<protein>
    <recommendedName>
        <fullName evidence="13">Vacuolar protein sorting-associated protein 8 central domain-containing protein</fullName>
    </recommendedName>
</protein>
<comment type="similarity">
    <text evidence="2">Belongs to the VPS8 family.</text>
</comment>
<dbReference type="Pfam" id="PF12816">
    <property type="entry name" value="TPR_Vps8"/>
    <property type="match status" value="1"/>
</dbReference>
<dbReference type="Pfam" id="PF08510">
    <property type="entry name" value="PIG-P"/>
    <property type="match status" value="1"/>
</dbReference>
<feature type="compositionally biased region" description="Polar residues" evidence="6">
    <location>
        <begin position="35"/>
        <end position="48"/>
    </location>
</feature>
<evidence type="ECO:0000256" key="4">
    <source>
        <dbReference type="ARBA" id="ARBA00022989"/>
    </source>
</evidence>
<dbReference type="Pfam" id="PF25066">
    <property type="entry name" value="TPR_VPS8_2"/>
    <property type="match status" value="1"/>
</dbReference>
<dbReference type="PANTHER" id="PTHR12616">
    <property type="entry name" value="VACUOLAR PROTEIN SORTING VPS41"/>
    <property type="match status" value="1"/>
</dbReference>
<feature type="region of interest" description="Disordered" evidence="6">
    <location>
        <begin position="1581"/>
        <end position="1639"/>
    </location>
</feature>
<sequence length="1842" mass="204053">MSDIEDASPAGERVADYESLDPAVGNEDDADVPQLEQQEISEDPSSLNAEEGGEEEKHAIDANHLEAHVKNGDISEITSADASSIDAIPRRAGSPIESVTSAPGDSPSAQGSHISSPSSSVLPSVASRPGFSSPTPSFRPFDRRFQSRISSFNALSPRPSSPVFAPNHSRHGSYGSNFPLDQPDTDTPSPPWEVVRWTRLKKLNSYAFSESGRRNFGSPTCLAVSASIILGTSKGIILMFDYNQNLKLIIGPGTKAIESGPITALAISADHTTIAGGHASGNIFTWDTTRPSRPFLTIPHLDESQVQNRTVDGHMPEAAVIHLGFLGTRHTALVSADDHGMAFSHLATRGTGPLGRTVKTTRILGRYPNAPMLPGKTIKPSTVLAFAPLPLGNIERATDKMGLTAMLTPYLLVIVSTTPVAQTQHKSARPKDVPAHSAMTGCLAWFPAVNLKIADPHTGSTISRAKLAYCWSNVLTVLDVDEIPGDDSDQPSSLRFKARSRWKCEEAIAAVQWLSRSVLTVLTISQRLIVLEDKTMRMTEAFDLLERYIYHSDLFSRQLHSLVENLDENDVSMHGVVADAFYMSFRAYKGRMFLLGFNDVSIGALSNWADRLIATMEHGDYIGAIQLATSYYTGDANKLTVGLPDDTDLRHSMVRDKIMEITSASLKYAFAQRQKSKTSVDDDHLKQLAETCFVACQTIDNIDYLFEELYEWYSDADVEGIFLETLEPFILDQTIKIVPPTVVKDMVSYYVTKGWESRLEEMICHMETATLDLDQLTILCKQHNLYDALTYVWNQALQDYITPMIDLLSLLVPLMSNGDFMAGNTSDDYYGVNAVKIFPYLSYTLTGRIYPSGEIMDEETAGRAKAEIYWFYFSGKTISWPKGSGREFLTRADGESEPAFPYLRMILKFDAPSFLSALNEAFEDSFLNDSPDKQPNGSSSKLDIPEEQIFGLTINRQYILSILLDVMSPSDFAPADTIYLDMFIARNLPKFPQYLLFSGTTLSKVLTGLCNYPGPDLAEDAQLSAEYLLSVYHPSDMASLMPLFKQAGFYRILKRIYKVDKQYGKLVQTYFEDPEDQDLVFDCIAECLRSHSELNQRQQQEVLTVVENHARDLLELSPEHSASTLALQKTELHQHILNSADDAPELQHAYLKTLLEPEDPLVDEQQAHEQHLIERYVQLMCRFDSQHVSDYIGVVQSVDLQLDNLLPVMEETGVVDAAVVLMAHAGRVAEAMDRLVRHLGTLESAMEGLLRSSSTRDGEDDSSLSLQPSAEALLESLQKYVHVGIWLCQEQTKSTRRVSVVSKNKTAQENLSTDEALWLSLIGACVQVTQKLSPAIQAVANEDALDEEKLLAQLRSLVQHTFTSLLVSTSSQASNQANGQLGPNVLSNAGSNLSFLRILRAFLARAAASSPSLADLRSVLASIFSAYAYEESILRLSNRLLERSLFTNVNTSVELRQRGWRPRGSTCEACGKRVWGPGLAGATVFEAWEDKQAAEDVAKKQRQTQFAERAKGHARISDRRSKGKSLDMRPSSMLLEQDAGKFNKDQLVMRLRLAALALCSAAIQLWRGLSRIPDPALRPCYRDFPNSNIPNRASVASSSRRYSAMSGTDEEGFDEEYISDNQSSGSSDQESPPPPPLSQNYFAPPFYGRPPTPLPPSPSLTSLLRPSRPTTPDASDDDIAPVPRTAPKVPTYEYYGFVLYLFSSLIFLMYLLWSYLPSPFLHALGIYYYPDRWWALAVPAFLVMTLCYIYVALASYNLEILTVPMTSVETIVDGAGKLAVIDSKGRLKGSNKRERKCESNGKLRWREIWNEGTDAVLDIPLAGVCEVLYGEGRDMSDSDEGI</sequence>
<evidence type="ECO:0000256" key="2">
    <source>
        <dbReference type="ARBA" id="ARBA00009422"/>
    </source>
</evidence>
<dbReference type="InterPro" id="IPR025941">
    <property type="entry name" value="Vps8_central_dom"/>
</dbReference>
<dbReference type="OrthoDB" id="289913at2759"/>
<dbReference type="InterPro" id="IPR045111">
    <property type="entry name" value="Vps41/Vps8"/>
</dbReference>
<dbReference type="GO" id="GO:0030897">
    <property type="term" value="C:HOPS complex"/>
    <property type="evidence" value="ECO:0007669"/>
    <property type="project" value="TreeGrafter"/>
</dbReference>
<feature type="transmembrane region" description="Helical" evidence="7">
    <location>
        <begin position="1733"/>
        <end position="1756"/>
    </location>
</feature>
<reference evidence="11 12" key="1">
    <citation type="journal article" date="2018" name="PLoS Pathog.">
        <title>Evolution of structural diversity of trichothecenes, a family of toxins produced by plant pathogenic and entomopathogenic fungi.</title>
        <authorList>
            <person name="Proctor R.H."/>
            <person name="McCormick S.P."/>
            <person name="Kim H.S."/>
            <person name="Cardoza R.E."/>
            <person name="Stanley A.M."/>
            <person name="Lindo L."/>
            <person name="Kelly A."/>
            <person name="Brown D.W."/>
            <person name="Lee T."/>
            <person name="Vaughan M.M."/>
            <person name="Alexander N.J."/>
            <person name="Busman M."/>
            <person name="Gutierrez S."/>
        </authorList>
    </citation>
    <scope>NUCLEOTIDE SEQUENCE [LARGE SCALE GENOMIC DNA]</scope>
    <source>
        <strain evidence="11 12">IBT 40837</strain>
    </source>
</reference>
<accession>A0A395NGU4</accession>
<dbReference type="GO" id="GO:0006623">
    <property type="term" value="P:protein targeting to vacuole"/>
    <property type="evidence" value="ECO:0007669"/>
    <property type="project" value="InterPro"/>
</dbReference>